<keyword evidence="5" id="KW-1185">Reference proteome</keyword>
<dbReference type="AlphaFoldDB" id="A0ABC9C5C3"/>
<dbReference type="Proteomes" id="UP001497457">
    <property type="component" value="Chromosome 30rd"/>
</dbReference>
<feature type="transmembrane region" description="Helical" evidence="2">
    <location>
        <begin position="114"/>
        <end position="132"/>
    </location>
</feature>
<feature type="region of interest" description="Disordered" evidence="1">
    <location>
        <begin position="138"/>
        <end position="170"/>
    </location>
</feature>
<gene>
    <name evidence="3" type="ORF">URODEC1_LOCUS72213</name>
    <name evidence="4" type="ORF">URODEC1_LOCUS78082</name>
</gene>
<protein>
    <submittedName>
        <fullName evidence="3">Uncharacterized protein</fullName>
    </submittedName>
</protein>
<name>A0ABC9C5C3_9POAL</name>
<feature type="transmembrane region" description="Helical" evidence="2">
    <location>
        <begin position="72"/>
        <end position="94"/>
    </location>
</feature>
<evidence type="ECO:0000313" key="5">
    <source>
        <dbReference type="Proteomes" id="UP001497457"/>
    </source>
</evidence>
<dbReference type="Proteomes" id="UP001497457">
    <property type="component" value="Chromosome 29rd"/>
</dbReference>
<evidence type="ECO:0000256" key="2">
    <source>
        <dbReference type="SAM" id="Phobius"/>
    </source>
</evidence>
<evidence type="ECO:0000313" key="3">
    <source>
        <dbReference type="EMBL" id="CAL5014859.1"/>
    </source>
</evidence>
<proteinExistence type="predicted"/>
<dbReference type="EMBL" id="OZ075139">
    <property type="protein sequence ID" value="CAL5014859.1"/>
    <property type="molecule type" value="Genomic_DNA"/>
</dbReference>
<organism evidence="3 5">
    <name type="scientific">Urochloa decumbens</name>
    <dbReference type="NCBI Taxonomy" id="240449"/>
    <lineage>
        <taxon>Eukaryota</taxon>
        <taxon>Viridiplantae</taxon>
        <taxon>Streptophyta</taxon>
        <taxon>Embryophyta</taxon>
        <taxon>Tracheophyta</taxon>
        <taxon>Spermatophyta</taxon>
        <taxon>Magnoliopsida</taxon>
        <taxon>Liliopsida</taxon>
        <taxon>Poales</taxon>
        <taxon>Poaceae</taxon>
        <taxon>PACMAD clade</taxon>
        <taxon>Panicoideae</taxon>
        <taxon>Panicodae</taxon>
        <taxon>Paniceae</taxon>
        <taxon>Melinidinae</taxon>
        <taxon>Urochloa</taxon>
    </lineage>
</organism>
<evidence type="ECO:0000256" key="1">
    <source>
        <dbReference type="SAM" id="MobiDB-lite"/>
    </source>
</evidence>
<keyword evidence="2" id="KW-0812">Transmembrane</keyword>
<dbReference type="EMBL" id="OZ075140">
    <property type="protein sequence ID" value="CAL5025421.1"/>
    <property type="molecule type" value="Genomic_DNA"/>
</dbReference>
<evidence type="ECO:0000313" key="4">
    <source>
        <dbReference type="EMBL" id="CAL5025421.1"/>
    </source>
</evidence>
<accession>A0ABC9C5C3</accession>
<sequence length="170" mass="17570">MSQAEAAIRRAGALVALASASALMGFPAAEHAVLLALHALFLLGCAAVQLAPAHRAVTVLARRAAEAARRKALVAAAAAGLRWWWVGFAGILLYSLYEYADVQAEASSPDKVNAFLRFLLFLGAIWAIYLSMVTGRGAPPPRPSAAAAAEDDGGEINDPSCTDGRGGGGR</sequence>
<keyword evidence="2" id="KW-1133">Transmembrane helix</keyword>
<feature type="transmembrane region" description="Helical" evidence="2">
    <location>
        <begin position="32"/>
        <end position="51"/>
    </location>
</feature>
<keyword evidence="2" id="KW-0472">Membrane</keyword>
<reference evidence="3 5" key="1">
    <citation type="submission" date="2024-10" db="EMBL/GenBank/DDBJ databases">
        <authorList>
            <person name="Ryan C."/>
        </authorList>
    </citation>
    <scope>NUCLEOTIDE SEQUENCE [LARGE SCALE GENOMIC DNA]</scope>
</reference>